<dbReference type="InterPro" id="IPR038056">
    <property type="entry name" value="YjbR-like_sf"/>
</dbReference>
<organism evidence="1 2">
    <name type="scientific">Mucilaginibacter gotjawali</name>
    <dbReference type="NCBI Taxonomy" id="1550579"/>
    <lineage>
        <taxon>Bacteria</taxon>
        <taxon>Pseudomonadati</taxon>
        <taxon>Bacteroidota</taxon>
        <taxon>Sphingobacteriia</taxon>
        <taxon>Sphingobacteriales</taxon>
        <taxon>Sphingobacteriaceae</taxon>
        <taxon>Mucilaginibacter</taxon>
    </lineage>
</organism>
<dbReference type="PANTHER" id="PTHR35145:SF1">
    <property type="entry name" value="CYTOPLASMIC PROTEIN"/>
    <property type="match status" value="1"/>
</dbReference>
<evidence type="ECO:0000313" key="1">
    <source>
        <dbReference type="EMBL" id="MBB3054687.1"/>
    </source>
</evidence>
<proteinExistence type="predicted"/>
<dbReference type="EMBL" id="JACHWX010000002">
    <property type="protein sequence ID" value="MBB3054687.1"/>
    <property type="molecule type" value="Genomic_DNA"/>
</dbReference>
<dbReference type="InterPro" id="IPR007351">
    <property type="entry name" value="YjbR"/>
</dbReference>
<dbReference type="Pfam" id="PF04237">
    <property type="entry name" value="YjbR"/>
    <property type="match status" value="1"/>
</dbReference>
<dbReference type="OrthoDB" id="9789813at2"/>
<dbReference type="InterPro" id="IPR058532">
    <property type="entry name" value="YjbR/MT2646/Rv2570-like"/>
</dbReference>
<dbReference type="PANTHER" id="PTHR35145">
    <property type="entry name" value="CYTOPLASMIC PROTEIN-RELATED"/>
    <property type="match status" value="1"/>
</dbReference>
<dbReference type="GO" id="GO:0003677">
    <property type="term" value="F:DNA binding"/>
    <property type="evidence" value="ECO:0007669"/>
    <property type="project" value="UniProtKB-KW"/>
</dbReference>
<dbReference type="SUPFAM" id="SSF142906">
    <property type="entry name" value="YjbR-like"/>
    <property type="match status" value="1"/>
</dbReference>
<dbReference type="RefSeq" id="WP_096356527.1">
    <property type="nucleotide sequence ID" value="NZ_AP017313.1"/>
</dbReference>
<reference evidence="1" key="1">
    <citation type="submission" date="2020-08" db="EMBL/GenBank/DDBJ databases">
        <title>Genomic Encyclopedia of Type Strains, Phase III (KMG-III): the genomes of soil and plant-associated and newly described type strains.</title>
        <authorList>
            <person name="Whitman W."/>
        </authorList>
    </citation>
    <scope>NUCLEOTIDE SEQUENCE [LARGE SCALE GENOMIC DNA]</scope>
    <source>
        <strain evidence="1">CECT 8628</strain>
    </source>
</reference>
<sequence length="121" mass="14216">MNIEELREYCLQKPGTTEGLPFGDDTLVFKVGEKIFLLTSIRQGDRFNAKCDPELAVELRERYTEVQPGYHMNKKLWNTIHMDGALTTRQLQEMIDHSYEQVFKGLPKKVQEEINVNRNWN</sequence>
<name>A0A839SDQ3_9SPHI</name>
<keyword evidence="1" id="KW-0238">DNA-binding</keyword>
<accession>A0A839SDQ3</accession>
<dbReference type="Gene3D" id="3.90.1150.30">
    <property type="match status" value="1"/>
</dbReference>
<dbReference type="Proteomes" id="UP000539265">
    <property type="component" value="Unassembled WGS sequence"/>
</dbReference>
<dbReference type="AlphaFoldDB" id="A0A839SDQ3"/>
<keyword evidence="2" id="KW-1185">Reference proteome</keyword>
<protein>
    <submittedName>
        <fullName evidence="1">DNA-binding protein (MmcQ/YjbR family)</fullName>
    </submittedName>
</protein>
<evidence type="ECO:0000313" key="2">
    <source>
        <dbReference type="Proteomes" id="UP000539265"/>
    </source>
</evidence>
<comment type="caution">
    <text evidence="1">The sequence shown here is derived from an EMBL/GenBank/DDBJ whole genome shotgun (WGS) entry which is preliminary data.</text>
</comment>
<gene>
    <name evidence="1" type="ORF">FHS11_001097</name>
</gene>